<feature type="transmembrane region" description="Helical" evidence="1">
    <location>
        <begin position="100"/>
        <end position="120"/>
    </location>
</feature>
<feature type="transmembrane region" description="Helical" evidence="1">
    <location>
        <begin position="339"/>
        <end position="357"/>
    </location>
</feature>
<evidence type="ECO:0000313" key="2">
    <source>
        <dbReference type="EMBL" id="MFD2414301.1"/>
    </source>
</evidence>
<feature type="transmembrane region" description="Helical" evidence="1">
    <location>
        <begin position="309"/>
        <end position="327"/>
    </location>
</feature>
<feature type="transmembrane region" description="Helical" evidence="1">
    <location>
        <begin position="363"/>
        <end position="381"/>
    </location>
</feature>
<evidence type="ECO:0000313" key="3">
    <source>
        <dbReference type="Proteomes" id="UP001597448"/>
    </source>
</evidence>
<keyword evidence="1" id="KW-0812">Transmembrane</keyword>
<feature type="transmembrane region" description="Helical" evidence="1">
    <location>
        <begin position="15"/>
        <end position="36"/>
    </location>
</feature>
<dbReference type="InterPro" id="IPR045726">
    <property type="entry name" value="DUF6080"/>
</dbReference>
<protein>
    <submittedName>
        <fullName evidence="2">DUF6080 domain-containing protein</fullName>
    </submittedName>
</protein>
<keyword evidence="1" id="KW-0472">Membrane</keyword>
<feature type="transmembrane region" description="Helical" evidence="1">
    <location>
        <begin position="182"/>
        <end position="209"/>
    </location>
</feature>
<sequence>MSFYAYYFRDKKDNYAAATLWLVFFAGYLIINFPYVQYIKENADILSRFNPFYGAPFSLNLFNFDPSMEYGSFTSSMIHPLYNFLTAPLTYVSVHSVGNLFLLLLQSAVNALATAILFYIMRRSGSSQRASVIFSIFFGVSSYMIFSSLIPDSYPYAQLILILSTASLYKCRDLSSFPVIPVAILVLLNFGITSTNLITFTGALFLSIFNTSYKKETLKRFVMIMTVSLLMLVLFTGIQYAMFSERTWLSDLGGGISNGAFSYVSPFSISHHSGLFHLLTINPVLTPEIALIDPKIVAFASNLSNPHPLYVQLAGFGLTALAILGVIRGIRNREVWSLMVYPLFAFFLHVVVGFGLTAYNYDLYMYAGHYLFAIFLLASVFIRKVMNVKLQKVLFSFMLLLLITTMANNIVKHYSTLDYIKSSYIELENQSD</sequence>
<accession>A0ABW5FHB3</accession>
<feature type="transmembrane region" description="Helical" evidence="1">
    <location>
        <begin position="393"/>
        <end position="411"/>
    </location>
</feature>
<feature type="transmembrane region" description="Helical" evidence="1">
    <location>
        <begin position="221"/>
        <end position="242"/>
    </location>
</feature>
<dbReference type="RefSeq" id="WP_209994799.1">
    <property type="nucleotide sequence ID" value="NZ_JBHUKY010000100.1"/>
</dbReference>
<organism evidence="2 3">
    <name type="scientific">Paenibacillus rhizoplanae</name>
    <dbReference type="NCBI Taxonomy" id="1917181"/>
    <lineage>
        <taxon>Bacteria</taxon>
        <taxon>Bacillati</taxon>
        <taxon>Bacillota</taxon>
        <taxon>Bacilli</taxon>
        <taxon>Bacillales</taxon>
        <taxon>Paenibacillaceae</taxon>
        <taxon>Paenibacillus</taxon>
    </lineage>
</organism>
<reference evidence="3" key="1">
    <citation type="journal article" date="2019" name="Int. J. Syst. Evol. Microbiol.">
        <title>The Global Catalogue of Microorganisms (GCM) 10K type strain sequencing project: providing services to taxonomists for standard genome sequencing and annotation.</title>
        <authorList>
            <consortium name="The Broad Institute Genomics Platform"/>
            <consortium name="The Broad Institute Genome Sequencing Center for Infectious Disease"/>
            <person name="Wu L."/>
            <person name="Ma J."/>
        </authorList>
    </citation>
    <scope>NUCLEOTIDE SEQUENCE [LARGE SCALE GENOMIC DNA]</scope>
    <source>
        <strain evidence="3">CCM 8725</strain>
    </source>
</reference>
<keyword evidence="1" id="KW-1133">Transmembrane helix</keyword>
<dbReference type="Pfam" id="PF19558">
    <property type="entry name" value="DUF6080"/>
    <property type="match status" value="1"/>
</dbReference>
<gene>
    <name evidence="2" type="ORF">ACFSX3_31100</name>
</gene>
<dbReference type="Proteomes" id="UP001597448">
    <property type="component" value="Unassembled WGS sequence"/>
</dbReference>
<dbReference type="EMBL" id="JBHUKY010000100">
    <property type="protein sequence ID" value="MFD2414301.1"/>
    <property type="molecule type" value="Genomic_DNA"/>
</dbReference>
<keyword evidence="3" id="KW-1185">Reference proteome</keyword>
<name>A0ABW5FHB3_9BACL</name>
<proteinExistence type="predicted"/>
<evidence type="ECO:0000256" key="1">
    <source>
        <dbReference type="SAM" id="Phobius"/>
    </source>
</evidence>
<comment type="caution">
    <text evidence="2">The sequence shown here is derived from an EMBL/GenBank/DDBJ whole genome shotgun (WGS) entry which is preliminary data.</text>
</comment>
<feature type="transmembrane region" description="Helical" evidence="1">
    <location>
        <begin position="132"/>
        <end position="150"/>
    </location>
</feature>